<organism evidence="3 4">
    <name type="scientific">Xylocopilactobacillus apicola</name>
    <dbReference type="NCBI Taxonomy" id="2932184"/>
    <lineage>
        <taxon>Bacteria</taxon>
        <taxon>Bacillati</taxon>
        <taxon>Bacillota</taxon>
        <taxon>Bacilli</taxon>
        <taxon>Lactobacillales</taxon>
        <taxon>Lactobacillaceae</taxon>
        <taxon>Xylocopilactobacillus</taxon>
    </lineage>
</organism>
<keyword evidence="2" id="KW-0472">Membrane</keyword>
<evidence type="ECO:0000313" key="3">
    <source>
        <dbReference type="EMBL" id="BDR58942.1"/>
    </source>
</evidence>
<keyword evidence="4" id="KW-1185">Reference proteome</keyword>
<sequence>MYRRPEKKKKNSSLTIITVITIAVLLFLIMVLTASLRTMQADKSKETPIQSTSSTQSSSAASSLTVASSSSKNQDNVNPSKTPTSVVITDLNKYNDLDGNYKTIDGALCTLSFDQKIFTQESPGKQQVYYFDKVMRHPDETLVINVSGDYHYNAYDGKGDQTMKMYLSLLLAPPGNTVRKNWQTGDEINDVTNKDVARFAIASSNDNGKTFNMTPAYRNFETDGHASQNQQSELFLFNSEN</sequence>
<dbReference type="EMBL" id="AP026802">
    <property type="protein sequence ID" value="BDR58942.1"/>
    <property type="molecule type" value="Genomic_DNA"/>
</dbReference>
<evidence type="ECO:0000313" key="4">
    <source>
        <dbReference type="Proteomes" id="UP001321861"/>
    </source>
</evidence>
<evidence type="ECO:0000256" key="2">
    <source>
        <dbReference type="SAM" id="Phobius"/>
    </source>
</evidence>
<keyword evidence="2" id="KW-0812">Transmembrane</keyword>
<accession>A0AAU9CY28</accession>
<name>A0AAU9CY28_9LACO</name>
<evidence type="ECO:0008006" key="5">
    <source>
        <dbReference type="Google" id="ProtNLM"/>
    </source>
</evidence>
<dbReference type="RefSeq" id="WP_317634764.1">
    <property type="nucleotide sequence ID" value="NZ_AP026802.1"/>
</dbReference>
<reference evidence="3 4" key="1">
    <citation type="journal article" date="2023" name="Microbiol. Spectr.">
        <title>Symbiosis of Carpenter Bees with Uncharacterized Lactic Acid Bacteria Showing NAD Auxotrophy.</title>
        <authorList>
            <person name="Kawasaki S."/>
            <person name="Ozawa K."/>
            <person name="Mori T."/>
            <person name="Yamamoto A."/>
            <person name="Ito M."/>
            <person name="Ohkuma M."/>
            <person name="Sakamoto M."/>
            <person name="Matsutani M."/>
        </authorList>
    </citation>
    <scope>NUCLEOTIDE SEQUENCE [LARGE SCALE GENOMIC DNA]</scope>
    <source>
        <strain evidence="3 4">XA3</strain>
    </source>
</reference>
<protein>
    <recommendedName>
        <fullName evidence="5">Secreted protein</fullName>
    </recommendedName>
</protein>
<dbReference type="AlphaFoldDB" id="A0AAU9CY28"/>
<feature type="transmembrane region" description="Helical" evidence="2">
    <location>
        <begin position="12"/>
        <end position="36"/>
    </location>
</feature>
<gene>
    <name evidence="3" type="ORF">XA3_13830</name>
</gene>
<evidence type="ECO:0000256" key="1">
    <source>
        <dbReference type="SAM" id="MobiDB-lite"/>
    </source>
</evidence>
<feature type="compositionally biased region" description="Polar residues" evidence="1">
    <location>
        <begin position="72"/>
        <end position="84"/>
    </location>
</feature>
<feature type="region of interest" description="Disordered" evidence="1">
    <location>
        <begin position="42"/>
        <end position="84"/>
    </location>
</feature>
<dbReference type="Proteomes" id="UP001321861">
    <property type="component" value="Chromosome"/>
</dbReference>
<proteinExistence type="predicted"/>
<dbReference type="KEGG" id="xap:XA3_13830"/>
<keyword evidence="2" id="KW-1133">Transmembrane helix</keyword>
<feature type="compositionally biased region" description="Low complexity" evidence="1">
    <location>
        <begin position="51"/>
        <end position="71"/>
    </location>
</feature>